<dbReference type="Pfam" id="PF00400">
    <property type="entry name" value="WD40"/>
    <property type="match status" value="3"/>
</dbReference>
<feature type="region of interest" description="Disordered" evidence="4">
    <location>
        <begin position="341"/>
        <end position="383"/>
    </location>
</feature>
<keyword evidence="2" id="KW-0677">Repeat</keyword>
<dbReference type="GO" id="GO:0005737">
    <property type="term" value="C:cytoplasm"/>
    <property type="evidence" value="ECO:0007669"/>
    <property type="project" value="TreeGrafter"/>
</dbReference>
<comment type="caution">
    <text evidence="5">The sequence shown here is derived from an EMBL/GenBank/DDBJ whole genome shotgun (WGS) entry which is preliminary data.</text>
</comment>
<dbReference type="Proteomes" id="UP001146120">
    <property type="component" value="Unassembled WGS sequence"/>
</dbReference>
<keyword evidence="1 3" id="KW-0853">WD repeat</keyword>
<dbReference type="SMART" id="SM00320">
    <property type="entry name" value="WD40"/>
    <property type="match status" value="6"/>
</dbReference>
<name>A0AAV2YRL4_9STRA</name>
<dbReference type="SUPFAM" id="SSF50978">
    <property type="entry name" value="WD40 repeat-like"/>
    <property type="match status" value="1"/>
</dbReference>
<evidence type="ECO:0000256" key="1">
    <source>
        <dbReference type="ARBA" id="ARBA00022574"/>
    </source>
</evidence>
<dbReference type="GO" id="GO:0080008">
    <property type="term" value="C:Cul4-RING E3 ubiquitin ligase complex"/>
    <property type="evidence" value="ECO:0007669"/>
    <property type="project" value="TreeGrafter"/>
</dbReference>
<sequence length="703" mass="78272">MLGAPSAHPYHHWKYNHPSANVARLLEERSVRGNGRAIDVALQGHGSMLRRLRCETVLAGHEGCVNHLRWNRNGSLLASGSDDTKVIMWDYATRKQREVIDTGHTMNIFAVCFVPDTNDHIIASGAMDCQVQIHYAPFRPEATKSYRLHNGRVKDLGCSWGVPKVFWSVAEDGLVYQFDVRALPRSDGTNRAGDDSAAASGVLIRLGTGRRGRTLRGMGMATHPLDPTKIVLACGDFYSRLYDRRMLRIQQHTPTRRTRREATSVGATIPLQVFAPPHLHLDQFAENKSKRRHDDAHGTSIQFSSDGSHVLANYHNDHIYLFSVAGGASADTTVQYKKPTVTVDAQTGDPSDPAEEGKTVPKGSSEEAQATTQEAPKAPAWRNGMGMDLPWKPVQLTTDQVLELYRQGTVAMLNDKMMPAVRLLTRACNASCLASMPASFQKDLYHDTAKAYLKRGWNADVYLAAVFTKLALEVCPDDFDVELTYIKALHQDSRLRHADVVASHFQCKYPNDADEVEEYLGSSRRSSRLSNEGSTATEQYPSDDEGFWVCPEMESRPVNCDPARRYIGYCNVQTDIKEATFFGKNDEYIVAGSDDGRAFMWNKATGELASAIEADADIVNCVQCHPFDSCLATSGIENVIRLWTPTAEKETAPREDELDELANANQKQMGETYDHFFGDPSRNIYRLIFQGAQHEGMQECATQ</sequence>
<evidence type="ECO:0000256" key="3">
    <source>
        <dbReference type="PROSITE-ProRule" id="PRU00221"/>
    </source>
</evidence>
<dbReference type="GO" id="GO:0045717">
    <property type="term" value="P:negative regulation of fatty acid biosynthetic process"/>
    <property type="evidence" value="ECO:0007669"/>
    <property type="project" value="TreeGrafter"/>
</dbReference>
<organism evidence="5 6">
    <name type="scientific">Lagenidium giganteum</name>
    <dbReference type="NCBI Taxonomy" id="4803"/>
    <lineage>
        <taxon>Eukaryota</taxon>
        <taxon>Sar</taxon>
        <taxon>Stramenopiles</taxon>
        <taxon>Oomycota</taxon>
        <taxon>Peronosporomycetes</taxon>
        <taxon>Pythiales</taxon>
        <taxon>Pythiaceae</taxon>
    </lineage>
</organism>
<dbReference type="InterPro" id="IPR045151">
    <property type="entry name" value="DCAF8"/>
</dbReference>
<dbReference type="AlphaFoldDB" id="A0AAV2YRL4"/>
<evidence type="ECO:0000256" key="2">
    <source>
        <dbReference type="ARBA" id="ARBA00022737"/>
    </source>
</evidence>
<evidence type="ECO:0000313" key="5">
    <source>
        <dbReference type="EMBL" id="DAZ97580.1"/>
    </source>
</evidence>
<feature type="compositionally biased region" description="Polar residues" evidence="4">
    <location>
        <begin position="531"/>
        <end position="540"/>
    </location>
</feature>
<feature type="repeat" description="WD" evidence="3">
    <location>
        <begin position="58"/>
        <end position="99"/>
    </location>
</feature>
<dbReference type="PROSITE" id="PS50294">
    <property type="entry name" value="WD_REPEATS_REGION"/>
    <property type="match status" value="1"/>
</dbReference>
<protein>
    <submittedName>
        <fullName evidence="5">Uncharacterized protein</fullName>
    </submittedName>
</protein>
<gene>
    <name evidence="5" type="ORF">N0F65_005552</name>
</gene>
<evidence type="ECO:0000313" key="6">
    <source>
        <dbReference type="Proteomes" id="UP001146120"/>
    </source>
</evidence>
<reference evidence="5" key="1">
    <citation type="submission" date="2022-11" db="EMBL/GenBank/DDBJ databases">
        <authorList>
            <person name="Morgan W.R."/>
            <person name="Tartar A."/>
        </authorList>
    </citation>
    <scope>NUCLEOTIDE SEQUENCE</scope>
    <source>
        <strain evidence="5">ARSEF 373</strain>
    </source>
</reference>
<dbReference type="InterPro" id="IPR001680">
    <property type="entry name" value="WD40_rpt"/>
</dbReference>
<dbReference type="EMBL" id="DAKRPA010000131">
    <property type="protein sequence ID" value="DAZ97580.1"/>
    <property type="molecule type" value="Genomic_DNA"/>
</dbReference>
<keyword evidence="6" id="KW-1185">Reference proteome</keyword>
<proteinExistence type="predicted"/>
<reference evidence="5" key="2">
    <citation type="journal article" date="2023" name="Microbiol Resour">
        <title>Decontamination and Annotation of the Draft Genome Sequence of the Oomycete Lagenidium giganteum ARSEF 373.</title>
        <authorList>
            <person name="Morgan W.R."/>
            <person name="Tartar A."/>
        </authorList>
    </citation>
    <scope>NUCLEOTIDE SEQUENCE</scope>
    <source>
        <strain evidence="5">ARSEF 373</strain>
    </source>
</reference>
<dbReference type="InterPro" id="IPR036322">
    <property type="entry name" value="WD40_repeat_dom_sf"/>
</dbReference>
<dbReference type="InterPro" id="IPR015943">
    <property type="entry name" value="WD40/YVTN_repeat-like_dom_sf"/>
</dbReference>
<dbReference type="PROSITE" id="PS50082">
    <property type="entry name" value="WD_REPEATS_2"/>
    <property type="match status" value="1"/>
</dbReference>
<accession>A0AAV2YRL4</accession>
<dbReference type="PANTHER" id="PTHR15574">
    <property type="entry name" value="WD REPEAT DOMAIN-CONTAINING FAMILY"/>
    <property type="match status" value="1"/>
</dbReference>
<dbReference type="PANTHER" id="PTHR15574:SF40">
    <property type="entry name" value="WD AND TETRATRICOPEPTIDE REPEATS PROTEIN 1"/>
    <property type="match status" value="1"/>
</dbReference>
<dbReference type="Gene3D" id="2.130.10.10">
    <property type="entry name" value="YVTN repeat-like/Quinoprotein amine dehydrogenase"/>
    <property type="match status" value="2"/>
</dbReference>
<feature type="region of interest" description="Disordered" evidence="4">
    <location>
        <begin position="520"/>
        <end position="540"/>
    </location>
</feature>
<evidence type="ECO:0000256" key="4">
    <source>
        <dbReference type="SAM" id="MobiDB-lite"/>
    </source>
</evidence>